<dbReference type="EMBL" id="VNIM01000004">
    <property type="protein sequence ID" value="TVV77145.1"/>
    <property type="molecule type" value="Genomic_DNA"/>
</dbReference>
<evidence type="ECO:0000256" key="2">
    <source>
        <dbReference type="ARBA" id="ARBA00023002"/>
    </source>
</evidence>
<comment type="caution">
    <text evidence="3">The sequence shown here is derived from an EMBL/GenBank/DDBJ whole genome shotgun (WGS) entry which is preliminary data.</text>
</comment>
<comment type="similarity">
    <text evidence="1">Belongs to the short-chain dehydrogenases/reductases (SDR) family.</text>
</comment>
<evidence type="ECO:0000313" key="4">
    <source>
        <dbReference type="Proteomes" id="UP000318681"/>
    </source>
</evidence>
<dbReference type="SUPFAM" id="SSF51735">
    <property type="entry name" value="NAD(P)-binding Rossmann-fold domains"/>
    <property type="match status" value="1"/>
</dbReference>
<evidence type="ECO:0000256" key="1">
    <source>
        <dbReference type="ARBA" id="ARBA00006484"/>
    </source>
</evidence>
<dbReference type="AlphaFoldDB" id="A0A558RCF7"/>
<dbReference type="Proteomes" id="UP000318681">
    <property type="component" value="Unassembled WGS sequence"/>
</dbReference>
<dbReference type="PRINTS" id="PR00081">
    <property type="entry name" value="GDHRDH"/>
</dbReference>
<dbReference type="FunFam" id="3.40.50.720:FF:000084">
    <property type="entry name" value="Short-chain dehydrogenase reductase"/>
    <property type="match status" value="1"/>
</dbReference>
<sequence>MTMPENMFDLTGKVALVTGGNSGLGFGFARGLARAGADVVIWGRRADRNATAAEALRAHGGRVLADSIDVTDDDAIEAGIARAVALFGRVDIVVANAGIAAQVPFVDMDRAAYRRLIDINLDGAVFTLRAAARHMMKRAAVGDAGGSLIICGSGSIFQGVPTLAHYGIAKGGLNALAKALAAELGPHGIRCNVIAPGFIETEMTFADPAVGEMIAASVAARAPLGRAGKPADLEGAVVYLASDMARYHTGDTLVIDGGKLFTN</sequence>
<keyword evidence="2" id="KW-0560">Oxidoreductase</keyword>
<dbReference type="PANTHER" id="PTHR42760:SF133">
    <property type="entry name" value="3-OXOACYL-[ACYL-CARRIER-PROTEIN] REDUCTASE"/>
    <property type="match status" value="1"/>
</dbReference>
<organism evidence="3 4">
    <name type="scientific">Alterirhizorhabdus solaris</name>
    <dbReference type="NCBI Taxonomy" id="2529389"/>
    <lineage>
        <taxon>Bacteria</taxon>
        <taxon>Pseudomonadati</taxon>
        <taxon>Pseudomonadota</taxon>
        <taxon>Alphaproteobacteria</taxon>
        <taxon>Sphingomonadales</taxon>
        <taxon>Rhizorhabdaceae</taxon>
        <taxon>Alterirhizorhabdus</taxon>
    </lineage>
</organism>
<gene>
    <name evidence="3" type="ORF">FOY91_02120</name>
</gene>
<name>A0A558RCF7_9SPHN</name>
<dbReference type="Pfam" id="PF13561">
    <property type="entry name" value="adh_short_C2"/>
    <property type="match status" value="1"/>
</dbReference>
<dbReference type="Gene3D" id="3.40.50.720">
    <property type="entry name" value="NAD(P)-binding Rossmann-like Domain"/>
    <property type="match status" value="1"/>
</dbReference>
<dbReference type="InterPro" id="IPR020904">
    <property type="entry name" value="Sc_DH/Rdtase_CS"/>
</dbReference>
<dbReference type="PRINTS" id="PR00080">
    <property type="entry name" value="SDRFAMILY"/>
</dbReference>
<dbReference type="InterPro" id="IPR002347">
    <property type="entry name" value="SDR_fam"/>
</dbReference>
<accession>A0A558RCF7</accession>
<evidence type="ECO:0000313" key="3">
    <source>
        <dbReference type="EMBL" id="TVV77145.1"/>
    </source>
</evidence>
<dbReference type="InterPro" id="IPR036291">
    <property type="entry name" value="NAD(P)-bd_dom_sf"/>
</dbReference>
<dbReference type="PROSITE" id="PS00061">
    <property type="entry name" value="ADH_SHORT"/>
    <property type="match status" value="1"/>
</dbReference>
<dbReference type="OrthoDB" id="9796652at2"/>
<reference evidence="3 4" key="1">
    <citation type="submission" date="2019-07" db="EMBL/GenBank/DDBJ databases">
        <title>Sphingomonas solaris sp. nov., isolated from a solar panel from Boston, Massachusetts.</title>
        <authorList>
            <person name="Tanner K."/>
            <person name="Pascual J."/>
            <person name="Mancuso C."/>
            <person name="Pereto J."/>
            <person name="Khalil A."/>
            <person name="Vilanova C."/>
        </authorList>
    </citation>
    <scope>NUCLEOTIDE SEQUENCE [LARGE SCALE GENOMIC DNA]</scope>
    <source>
        <strain evidence="3 4">R4DWN</strain>
    </source>
</reference>
<dbReference type="PANTHER" id="PTHR42760">
    <property type="entry name" value="SHORT-CHAIN DEHYDROGENASES/REDUCTASES FAMILY MEMBER"/>
    <property type="match status" value="1"/>
</dbReference>
<keyword evidence="4" id="KW-1185">Reference proteome</keyword>
<proteinExistence type="inferred from homology"/>
<protein>
    <submittedName>
        <fullName evidence="3">SDR family oxidoreductase</fullName>
    </submittedName>
</protein>
<dbReference type="GO" id="GO:0016616">
    <property type="term" value="F:oxidoreductase activity, acting on the CH-OH group of donors, NAD or NADP as acceptor"/>
    <property type="evidence" value="ECO:0007669"/>
    <property type="project" value="TreeGrafter"/>
</dbReference>